<dbReference type="InterPro" id="IPR011006">
    <property type="entry name" value="CheY-like_superfamily"/>
</dbReference>
<dbReference type="InterPro" id="IPR011990">
    <property type="entry name" value="TPR-like_helical_dom_sf"/>
</dbReference>
<evidence type="ECO:0000313" key="10">
    <source>
        <dbReference type="EMBL" id="REK75091.1"/>
    </source>
</evidence>
<dbReference type="Pfam" id="PF03704">
    <property type="entry name" value="BTAD"/>
    <property type="match status" value="1"/>
</dbReference>
<keyword evidence="6" id="KW-0597">Phosphoprotein</keyword>
<dbReference type="SUPFAM" id="SSF52172">
    <property type="entry name" value="CheY-like"/>
    <property type="match status" value="1"/>
</dbReference>
<evidence type="ECO:0000313" key="11">
    <source>
        <dbReference type="Proteomes" id="UP000261905"/>
    </source>
</evidence>
<evidence type="ECO:0000256" key="7">
    <source>
        <dbReference type="PROSITE-ProRule" id="PRU01091"/>
    </source>
</evidence>
<dbReference type="InterPro" id="IPR016032">
    <property type="entry name" value="Sig_transdc_resp-reg_C-effctor"/>
</dbReference>
<evidence type="ECO:0000256" key="3">
    <source>
        <dbReference type="ARBA" id="ARBA00023015"/>
    </source>
</evidence>
<evidence type="ECO:0000256" key="6">
    <source>
        <dbReference type="PROSITE-ProRule" id="PRU00169"/>
    </source>
</evidence>
<evidence type="ECO:0000259" key="8">
    <source>
        <dbReference type="PROSITE" id="PS50110"/>
    </source>
</evidence>
<dbReference type="Gene3D" id="1.25.40.10">
    <property type="entry name" value="Tetratricopeptide repeat domain"/>
    <property type="match status" value="1"/>
</dbReference>
<evidence type="ECO:0000256" key="2">
    <source>
        <dbReference type="ARBA" id="ARBA00023012"/>
    </source>
</evidence>
<dbReference type="OrthoDB" id="3190595at2"/>
<evidence type="ECO:0000256" key="1">
    <source>
        <dbReference type="ARBA" id="ARBA00005820"/>
    </source>
</evidence>
<comment type="caution">
    <text evidence="10">The sequence shown here is derived from an EMBL/GenBank/DDBJ whole genome shotgun (WGS) entry which is preliminary data.</text>
</comment>
<evidence type="ECO:0000259" key="9">
    <source>
        <dbReference type="PROSITE" id="PS51755"/>
    </source>
</evidence>
<dbReference type="InterPro" id="IPR005158">
    <property type="entry name" value="BTAD"/>
</dbReference>
<dbReference type="GO" id="GO:0003677">
    <property type="term" value="F:DNA binding"/>
    <property type="evidence" value="ECO:0007669"/>
    <property type="project" value="UniProtKB-UniRule"/>
</dbReference>
<dbReference type="PROSITE" id="PS50110">
    <property type="entry name" value="RESPONSE_REGULATORY"/>
    <property type="match status" value="1"/>
</dbReference>
<evidence type="ECO:0000256" key="4">
    <source>
        <dbReference type="ARBA" id="ARBA00023125"/>
    </source>
</evidence>
<dbReference type="SMART" id="SM01043">
    <property type="entry name" value="BTAD"/>
    <property type="match status" value="1"/>
</dbReference>
<dbReference type="GO" id="GO:0000160">
    <property type="term" value="P:phosphorelay signal transduction system"/>
    <property type="evidence" value="ECO:0007669"/>
    <property type="project" value="UniProtKB-KW"/>
</dbReference>
<reference evidence="10 11" key="1">
    <citation type="submission" date="2018-08" db="EMBL/GenBank/DDBJ databases">
        <title>Paenibacillus sp. M4BSY-1, whole genome shotgun sequence.</title>
        <authorList>
            <person name="Tuo L."/>
        </authorList>
    </citation>
    <scope>NUCLEOTIDE SEQUENCE [LARGE SCALE GENOMIC DNA]</scope>
    <source>
        <strain evidence="10 11">M4BSY-1</strain>
    </source>
</reference>
<organism evidence="10 11">
    <name type="scientific">Paenibacillus paeoniae</name>
    <dbReference type="NCBI Taxonomy" id="2292705"/>
    <lineage>
        <taxon>Bacteria</taxon>
        <taxon>Bacillati</taxon>
        <taxon>Bacillota</taxon>
        <taxon>Bacilli</taxon>
        <taxon>Bacillales</taxon>
        <taxon>Paenibacillaceae</taxon>
        <taxon>Paenibacillus</taxon>
    </lineage>
</organism>
<keyword evidence="5" id="KW-0804">Transcription</keyword>
<accession>A0A371PGL6</accession>
<dbReference type="GO" id="GO:0006355">
    <property type="term" value="P:regulation of DNA-templated transcription"/>
    <property type="evidence" value="ECO:0007669"/>
    <property type="project" value="InterPro"/>
</dbReference>
<evidence type="ECO:0000256" key="5">
    <source>
        <dbReference type="ARBA" id="ARBA00023163"/>
    </source>
</evidence>
<dbReference type="PANTHER" id="PTHR35807:SF2">
    <property type="entry name" value="TRANSCRIPTIONAL ACTIVATOR DOMAIN"/>
    <property type="match status" value="1"/>
</dbReference>
<comment type="similarity">
    <text evidence="1">Belongs to the AfsR/DnrI/RedD regulatory family.</text>
</comment>
<keyword evidence="3" id="KW-0805">Transcription regulation</keyword>
<dbReference type="SMART" id="SM00448">
    <property type="entry name" value="REC"/>
    <property type="match status" value="1"/>
</dbReference>
<dbReference type="InterPro" id="IPR051677">
    <property type="entry name" value="AfsR-DnrI-RedD_regulator"/>
</dbReference>
<dbReference type="AlphaFoldDB" id="A0A371PGL6"/>
<dbReference type="InterPro" id="IPR001789">
    <property type="entry name" value="Sig_transdc_resp-reg_receiver"/>
</dbReference>
<gene>
    <name evidence="10" type="ORF">DX130_15785</name>
</gene>
<dbReference type="Pfam" id="PF00072">
    <property type="entry name" value="Response_reg"/>
    <property type="match status" value="1"/>
</dbReference>
<feature type="domain" description="Response regulatory" evidence="8">
    <location>
        <begin position="2"/>
        <end position="117"/>
    </location>
</feature>
<dbReference type="EMBL" id="QUBQ01000002">
    <property type="protein sequence ID" value="REK75091.1"/>
    <property type="molecule type" value="Genomic_DNA"/>
</dbReference>
<dbReference type="InterPro" id="IPR036388">
    <property type="entry name" value="WH-like_DNA-bd_sf"/>
</dbReference>
<dbReference type="Gene3D" id="1.10.10.10">
    <property type="entry name" value="Winged helix-like DNA-binding domain superfamily/Winged helix DNA-binding domain"/>
    <property type="match status" value="1"/>
</dbReference>
<keyword evidence="11" id="KW-1185">Reference proteome</keyword>
<dbReference type="PROSITE" id="PS51755">
    <property type="entry name" value="OMPR_PHOB"/>
    <property type="match status" value="1"/>
</dbReference>
<dbReference type="Proteomes" id="UP000261905">
    <property type="component" value="Unassembled WGS sequence"/>
</dbReference>
<proteinExistence type="inferred from homology"/>
<keyword evidence="4 7" id="KW-0238">DNA-binding</keyword>
<name>A0A371PGL6_9BACL</name>
<dbReference type="Gene3D" id="3.40.50.2300">
    <property type="match status" value="1"/>
</dbReference>
<feature type="modified residue" description="4-aspartylphosphate" evidence="6">
    <location>
        <position position="54"/>
    </location>
</feature>
<dbReference type="RefSeq" id="WP_116046949.1">
    <property type="nucleotide sequence ID" value="NZ_QUBQ01000002.1"/>
</dbReference>
<dbReference type="SMART" id="SM00862">
    <property type="entry name" value="Trans_reg_C"/>
    <property type="match status" value="1"/>
</dbReference>
<dbReference type="SUPFAM" id="SSF46894">
    <property type="entry name" value="C-terminal effector domain of the bipartite response regulators"/>
    <property type="match status" value="1"/>
</dbReference>
<protein>
    <submittedName>
        <fullName evidence="10">Response regulator</fullName>
    </submittedName>
</protein>
<feature type="domain" description="OmpR/PhoB-type" evidence="9">
    <location>
        <begin position="131"/>
        <end position="231"/>
    </location>
</feature>
<keyword evidence="2" id="KW-0902">Two-component regulatory system</keyword>
<dbReference type="PANTHER" id="PTHR35807">
    <property type="entry name" value="TRANSCRIPTIONAL REGULATOR REDD-RELATED"/>
    <property type="match status" value="1"/>
</dbReference>
<dbReference type="Pfam" id="PF00486">
    <property type="entry name" value="Trans_reg_C"/>
    <property type="match status" value="1"/>
</dbReference>
<dbReference type="InterPro" id="IPR001867">
    <property type="entry name" value="OmpR/PhoB-type_DNA-bd"/>
</dbReference>
<dbReference type="SUPFAM" id="SSF48452">
    <property type="entry name" value="TPR-like"/>
    <property type="match status" value="1"/>
</dbReference>
<feature type="DNA-binding region" description="OmpR/PhoB-type" evidence="7">
    <location>
        <begin position="131"/>
        <end position="231"/>
    </location>
</feature>
<sequence length="382" mass="43066">MKVILVDDELAMHLIMRRMLDKLPGVEVSAAFTDTQSAAAFLQEHHDIDLAFVDISMPGEDGMAFAARAEAGEFRAQIVFVTSHKDYALQAYDLSVIDYLVKPVSQERLERTVNRVLAGRQKLPQSPRVHQKEGNAAAAVVTVLGDVFVQSGECRVKWISRKSAELFAYLLLYKGRRVPRSRLLADIFGGMTPANAENYLNTTVYQLRKSLEPLQLREAVRSENDGYALELNDVVIDYERFVYQAERIKFVDATNLAEAQHVERMYTGELFGDRAYVWAIRETERLAELYTSFVLKLADAMLGTMDTAGAMKLLLNLHDRNPLNESAVRLLMKGHVLAADKKALTAQYTSYVRLLAKELSIKPSSELVFYYDDLLSGLTDKK</sequence>